<feature type="transmembrane region" description="Helical" evidence="7">
    <location>
        <begin position="357"/>
        <end position="375"/>
    </location>
</feature>
<evidence type="ECO:0000256" key="6">
    <source>
        <dbReference type="ARBA" id="ARBA00023136"/>
    </source>
</evidence>
<dbReference type="Pfam" id="PF01943">
    <property type="entry name" value="Polysacc_synt"/>
    <property type="match status" value="1"/>
</dbReference>
<gene>
    <name evidence="8" type="ORF">FEA48_04100</name>
</gene>
<keyword evidence="3" id="KW-1003">Cell membrane</keyword>
<accession>A0A5R9AHY8</accession>
<evidence type="ECO:0000256" key="5">
    <source>
        <dbReference type="ARBA" id="ARBA00022989"/>
    </source>
</evidence>
<comment type="similarity">
    <text evidence="2">Belongs to the polysaccharide synthase family.</text>
</comment>
<evidence type="ECO:0000256" key="1">
    <source>
        <dbReference type="ARBA" id="ARBA00004651"/>
    </source>
</evidence>
<protein>
    <recommendedName>
        <fullName evidence="10">Oligosaccharide flippase family protein</fullName>
    </recommendedName>
</protein>
<dbReference type="InterPro" id="IPR050833">
    <property type="entry name" value="Poly_Biosynth_Transport"/>
</dbReference>
<evidence type="ECO:0000313" key="8">
    <source>
        <dbReference type="EMBL" id="TLP78389.1"/>
    </source>
</evidence>
<feature type="transmembrane region" description="Helical" evidence="7">
    <location>
        <begin position="42"/>
        <end position="66"/>
    </location>
</feature>
<feature type="transmembrane region" description="Helical" evidence="7">
    <location>
        <begin position="381"/>
        <end position="403"/>
    </location>
</feature>
<name>A0A5R9AHY8_PSENT</name>
<feature type="transmembrane region" description="Helical" evidence="7">
    <location>
        <begin position="324"/>
        <end position="345"/>
    </location>
</feature>
<proteinExistence type="inferred from homology"/>
<dbReference type="InterPro" id="IPR002797">
    <property type="entry name" value="Polysacc_synth"/>
</dbReference>
<keyword evidence="4 7" id="KW-0812">Transmembrane</keyword>
<evidence type="ECO:0000256" key="3">
    <source>
        <dbReference type="ARBA" id="ARBA00022475"/>
    </source>
</evidence>
<evidence type="ECO:0000256" key="4">
    <source>
        <dbReference type="ARBA" id="ARBA00022692"/>
    </source>
</evidence>
<feature type="transmembrane region" description="Helical" evidence="7">
    <location>
        <begin position="121"/>
        <end position="142"/>
    </location>
</feature>
<dbReference type="RefSeq" id="WP_138212651.1">
    <property type="nucleotide sequence ID" value="NZ_VASG01000001.1"/>
</dbReference>
<dbReference type="GO" id="GO:0005886">
    <property type="term" value="C:plasma membrane"/>
    <property type="evidence" value="ECO:0007669"/>
    <property type="project" value="UniProtKB-SubCell"/>
</dbReference>
<feature type="transmembrane region" description="Helical" evidence="7">
    <location>
        <begin position="87"/>
        <end position="109"/>
    </location>
</feature>
<dbReference type="PANTHER" id="PTHR30250">
    <property type="entry name" value="PST FAMILY PREDICTED COLANIC ACID TRANSPORTER"/>
    <property type="match status" value="1"/>
</dbReference>
<keyword evidence="6 7" id="KW-0472">Membrane</keyword>
<evidence type="ECO:0000256" key="2">
    <source>
        <dbReference type="ARBA" id="ARBA00007430"/>
    </source>
</evidence>
<comment type="subcellular location">
    <subcellularLocation>
        <location evidence="1">Cell membrane</location>
        <topology evidence="1">Multi-pass membrane protein</topology>
    </subcellularLocation>
</comment>
<feature type="transmembrane region" description="Helical" evidence="7">
    <location>
        <begin position="175"/>
        <end position="198"/>
    </location>
</feature>
<organism evidence="8 9">
    <name type="scientific">Pseudomonas nitroreducens</name>
    <dbReference type="NCBI Taxonomy" id="46680"/>
    <lineage>
        <taxon>Bacteria</taxon>
        <taxon>Pseudomonadati</taxon>
        <taxon>Pseudomonadota</taxon>
        <taxon>Gammaproteobacteria</taxon>
        <taxon>Pseudomonadales</taxon>
        <taxon>Pseudomonadaceae</taxon>
        <taxon>Pseudomonas</taxon>
    </lineage>
</organism>
<sequence length="422" mass="46096">MKLITRLVTHPLATNTLAASLTQLANFLPLLLLPVLTQRLGIASFGSVAMVLSFSQLSLIITDFGYGLSSTYRIACHREEPQLIGRLLGSVFLGKLPLVVAASSIGMLVPMLLPAYRPDTSLFALGILAIVGQAYQANWLFIGLERMKVITFYNLSTKALYLLIVLLFVHDDRDAWLVILGWGLAQLAAAGLSIHQIYRCGFRVLRPRMHEVVQEFRTALPFFTSRIAVATYTSAATTVVGLSGQIQAAQFYACQQVYRIGSALPVNQVLYPFMAKHRNWRVFLLVTLGSASALAMLAGLLAVFSGEILQTALGEVFIAARGTFTIMLAAMVTSYLAAAFGYPAFAALDRLDHANRTVVHASIANILVLACLYVFDQINARNVALTILATELLVLVLRIRALLSCRKSLPRPIATNSHADHY</sequence>
<evidence type="ECO:0000256" key="7">
    <source>
        <dbReference type="SAM" id="Phobius"/>
    </source>
</evidence>
<dbReference type="AlphaFoldDB" id="A0A5R9AHY8"/>
<reference evidence="9" key="2">
    <citation type="submission" date="2019-06" db="EMBL/GenBank/DDBJ databases">
        <title>AzeR, a transcriptional regulator that responds to azelaic acid in Pseudomonas nitroreducens.</title>
        <authorList>
            <person name="Bez C."/>
            <person name="Javvadi S.G."/>
            <person name="Bertani I."/>
            <person name="Devescovi G."/>
            <person name="Studholme D.J."/>
            <person name="Geller A."/>
            <person name="Levy A."/>
            <person name="Venturi V."/>
        </authorList>
    </citation>
    <scope>NUCLEOTIDE SEQUENCE [LARGE SCALE GENOMIC DNA]</scope>
    <source>
        <strain evidence="9">DSM 9128</strain>
    </source>
</reference>
<keyword evidence="5 7" id="KW-1133">Transmembrane helix</keyword>
<feature type="transmembrane region" description="Helical" evidence="7">
    <location>
        <begin position="282"/>
        <end position="304"/>
    </location>
</feature>
<dbReference type="Proteomes" id="UP000307510">
    <property type="component" value="Unassembled WGS sequence"/>
</dbReference>
<comment type="caution">
    <text evidence="8">The sequence shown here is derived from an EMBL/GenBank/DDBJ whole genome shotgun (WGS) entry which is preliminary data.</text>
</comment>
<evidence type="ECO:0000313" key="9">
    <source>
        <dbReference type="Proteomes" id="UP000307510"/>
    </source>
</evidence>
<feature type="transmembrane region" description="Helical" evidence="7">
    <location>
        <begin position="149"/>
        <end position="169"/>
    </location>
</feature>
<evidence type="ECO:0008006" key="10">
    <source>
        <dbReference type="Google" id="ProtNLM"/>
    </source>
</evidence>
<reference evidence="8 9" key="1">
    <citation type="submission" date="2019-05" db="EMBL/GenBank/DDBJ databases">
        <authorList>
            <person name="Moore K."/>
            <person name="O'Neill P."/>
            <person name="Farbos A."/>
            <person name="Studholme D.J."/>
        </authorList>
    </citation>
    <scope>NUCLEOTIDE SEQUENCE [LARGE SCALE GENOMIC DNA]</scope>
    <source>
        <strain evidence="8 9">DSM 9128</strain>
    </source>
</reference>
<dbReference type="PANTHER" id="PTHR30250:SF10">
    <property type="entry name" value="LIPOPOLYSACCHARIDE BIOSYNTHESIS PROTEIN WZXC"/>
    <property type="match status" value="1"/>
</dbReference>
<dbReference type="EMBL" id="VASG01000001">
    <property type="protein sequence ID" value="TLP78389.1"/>
    <property type="molecule type" value="Genomic_DNA"/>
</dbReference>